<sequence>MGDTGAPGFRFGVRLDNGRPVVTVTRGRVTAVRTRRYPVTYAGHGLTHRQQIGAEREFDS</sequence>
<proteinExistence type="predicted"/>
<keyword evidence="2" id="KW-1185">Reference proteome</keyword>
<reference evidence="1 2" key="1">
    <citation type="submission" date="2018-06" db="EMBL/GenBank/DDBJ databases">
        <title>Streptomyces reniochalinae sp. nov. and Streptomyces diacarnus sp. nov. from marine sponges.</title>
        <authorList>
            <person name="Li L."/>
        </authorList>
    </citation>
    <scope>NUCLEOTIDE SEQUENCE [LARGE SCALE GENOMIC DNA]</scope>
    <source>
        <strain evidence="1 2">LHW50302</strain>
    </source>
</reference>
<comment type="caution">
    <text evidence="1">The sequence shown here is derived from an EMBL/GenBank/DDBJ whole genome shotgun (WGS) entry which is preliminary data.</text>
</comment>
<protein>
    <submittedName>
        <fullName evidence="1">Uncharacterized protein</fullName>
    </submittedName>
</protein>
<dbReference type="EMBL" id="QOIM01000018">
    <property type="protein sequence ID" value="RCG25121.1"/>
    <property type="molecule type" value="Genomic_DNA"/>
</dbReference>
<dbReference type="Proteomes" id="UP000253507">
    <property type="component" value="Unassembled WGS sequence"/>
</dbReference>
<accession>A0A367F4C0</accession>
<gene>
    <name evidence="1" type="ORF">DQ392_00975</name>
</gene>
<organism evidence="1 2">
    <name type="scientific">Streptomyces reniochalinae</name>
    <dbReference type="NCBI Taxonomy" id="2250578"/>
    <lineage>
        <taxon>Bacteria</taxon>
        <taxon>Bacillati</taxon>
        <taxon>Actinomycetota</taxon>
        <taxon>Actinomycetes</taxon>
        <taxon>Kitasatosporales</taxon>
        <taxon>Streptomycetaceae</taxon>
        <taxon>Streptomyces</taxon>
    </lineage>
</organism>
<evidence type="ECO:0000313" key="2">
    <source>
        <dbReference type="Proteomes" id="UP000253507"/>
    </source>
</evidence>
<evidence type="ECO:0000313" key="1">
    <source>
        <dbReference type="EMBL" id="RCG25121.1"/>
    </source>
</evidence>
<name>A0A367F4C0_9ACTN</name>
<dbReference type="AlphaFoldDB" id="A0A367F4C0"/>